<evidence type="ECO:0000256" key="2">
    <source>
        <dbReference type="ARBA" id="ARBA00023125"/>
    </source>
</evidence>
<evidence type="ECO:0000256" key="4">
    <source>
        <dbReference type="ARBA" id="ARBA00034617"/>
    </source>
</evidence>
<organism evidence="6">
    <name type="scientific">Puccinia triticina (isolate 1-1 / race 1 (BBBD))</name>
    <name type="common">Brown leaf rust fungus</name>
    <dbReference type="NCBI Taxonomy" id="630390"/>
    <lineage>
        <taxon>Eukaryota</taxon>
        <taxon>Fungi</taxon>
        <taxon>Dikarya</taxon>
        <taxon>Basidiomycota</taxon>
        <taxon>Pucciniomycotina</taxon>
        <taxon>Pucciniomycetes</taxon>
        <taxon>Pucciniales</taxon>
        <taxon>Pucciniaceae</taxon>
        <taxon>Puccinia</taxon>
    </lineage>
</organism>
<dbReference type="GO" id="GO:0043138">
    <property type="term" value="F:3'-5' DNA helicase activity"/>
    <property type="evidence" value="ECO:0007669"/>
    <property type="project" value="UniProtKB-EC"/>
</dbReference>
<dbReference type="GO" id="GO:0005737">
    <property type="term" value="C:cytoplasm"/>
    <property type="evidence" value="ECO:0007669"/>
    <property type="project" value="TreeGrafter"/>
</dbReference>
<dbReference type="EnsemblFungi" id="PTTG_10349-t43_1">
    <property type="protein sequence ID" value="PTTG_10349-t43_1-p1"/>
    <property type="gene ID" value="PTTG_10349"/>
</dbReference>
<evidence type="ECO:0000313" key="7">
    <source>
        <dbReference type="EnsemblFungi" id="PTTG_10349-t43_1-p1"/>
    </source>
</evidence>
<dbReference type="GO" id="GO:0000724">
    <property type="term" value="P:double-strand break repair via homologous recombination"/>
    <property type="evidence" value="ECO:0007669"/>
    <property type="project" value="TreeGrafter"/>
</dbReference>
<name>A0A180G3P5_PUCT1</name>
<dbReference type="PANTHER" id="PTHR13710">
    <property type="entry name" value="DNA HELICASE RECQ FAMILY MEMBER"/>
    <property type="match status" value="1"/>
</dbReference>
<keyword evidence="3" id="KW-0413">Isomerase</keyword>
<feature type="non-terminal residue" evidence="6">
    <location>
        <position position="197"/>
    </location>
</feature>
<keyword evidence="8" id="KW-1185">Reference proteome</keyword>
<dbReference type="GO" id="GO:0005694">
    <property type="term" value="C:chromosome"/>
    <property type="evidence" value="ECO:0007669"/>
    <property type="project" value="TreeGrafter"/>
</dbReference>
<comment type="similarity">
    <text evidence="1">Belongs to the helicase family. RecQ subfamily.</text>
</comment>
<keyword evidence="2" id="KW-0238">DNA-binding</keyword>
<dbReference type="Proteomes" id="UP000005240">
    <property type="component" value="Unassembled WGS sequence"/>
</dbReference>
<dbReference type="GO" id="GO:0003677">
    <property type="term" value="F:DNA binding"/>
    <property type="evidence" value="ECO:0007669"/>
    <property type="project" value="UniProtKB-KW"/>
</dbReference>
<dbReference type="OrthoDB" id="2505066at2759"/>
<dbReference type="PANTHER" id="PTHR13710:SF105">
    <property type="entry name" value="ATP-DEPENDENT DNA HELICASE Q1"/>
    <property type="match status" value="1"/>
</dbReference>
<sequence>MTKNKNKLLIGEDFRQKDPVKLYAAIKANSSLRFNEPPKALQIEAVVALAQEKHCFTLAGTGFGKSRIAEMYSNLYDETENPIVLVLNPLDSLWDNQSPKVFLNNHIFHRRFLNEQFLSRVVLAVVDEAHMIYMWGLVASGQAKGLNSHGKIQDLSIFRPGYGNMGAKLMAIGAPILLMSATCRPQAIDSILVSLKI</sequence>
<accession>A0A180G3P5</accession>
<dbReference type="AlphaFoldDB" id="A0A180G3P5"/>
<reference evidence="6" key="1">
    <citation type="submission" date="2009-11" db="EMBL/GenBank/DDBJ databases">
        <authorList>
            <consortium name="The Broad Institute Genome Sequencing Platform"/>
            <person name="Ward D."/>
            <person name="Feldgarden M."/>
            <person name="Earl A."/>
            <person name="Young S.K."/>
            <person name="Zeng Q."/>
            <person name="Koehrsen M."/>
            <person name="Alvarado L."/>
            <person name="Berlin A."/>
            <person name="Bochicchio J."/>
            <person name="Borenstein D."/>
            <person name="Chapman S.B."/>
            <person name="Chen Z."/>
            <person name="Engels R."/>
            <person name="Freedman E."/>
            <person name="Gellesch M."/>
            <person name="Goldberg J."/>
            <person name="Griggs A."/>
            <person name="Gujja S."/>
            <person name="Heilman E."/>
            <person name="Heiman D."/>
            <person name="Hepburn T."/>
            <person name="Howarth C."/>
            <person name="Jen D."/>
            <person name="Larson L."/>
            <person name="Lewis B."/>
            <person name="Mehta T."/>
            <person name="Park D."/>
            <person name="Pearson M."/>
            <person name="Roberts A."/>
            <person name="Saif S."/>
            <person name="Shea T."/>
            <person name="Shenoy N."/>
            <person name="Sisk P."/>
            <person name="Stolte C."/>
            <person name="Sykes S."/>
            <person name="Thomson T."/>
            <person name="Walk T."/>
            <person name="White J."/>
            <person name="Yandava C."/>
            <person name="Izard J."/>
            <person name="Baranova O.V."/>
            <person name="Blanton J.M."/>
            <person name="Tanner A.C."/>
            <person name="Dewhirst F.E."/>
            <person name="Haas B."/>
            <person name="Nusbaum C."/>
            <person name="Birren B."/>
        </authorList>
    </citation>
    <scope>NUCLEOTIDE SEQUENCE [LARGE SCALE GENOMIC DNA]</scope>
    <source>
        <strain evidence="6">1-1 BBBD Race 1</strain>
    </source>
</reference>
<comment type="catalytic activity">
    <reaction evidence="4">
        <text>Couples ATP hydrolysis with the unwinding of duplex DNA by translocating in the 3'-5' direction.</text>
        <dbReference type="EC" id="5.6.2.4"/>
    </reaction>
</comment>
<dbReference type="EMBL" id="ADAS02000619">
    <property type="protein sequence ID" value="OAV87062.1"/>
    <property type="molecule type" value="Genomic_DNA"/>
</dbReference>
<dbReference type="InterPro" id="IPR027417">
    <property type="entry name" value="P-loop_NTPase"/>
</dbReference>
<dbReference type="Gene3D" id="3.40.50.300">
    <property type="entry name" value="P-loop containing nucleotide triphosphate hydrolases"/>
    <property type="match status" value="2"/>
</dbReference>
<evidence type="ECO:0000256" key="5">
    <source>
        <dbReference type="ARBA" id="ARBA00034808"/>
    </source>
</evidence>
<gene>
    <name evidence="6" type="ORF">PTTG_10349</name>
</gene>
<evidence type="ECO:0000256" key="3">
    <source>
        <dbReference type="ARBA" id="ARBA00023235"/>
    </source>
</evidence>
<evidence type="ECO:0000256" key="1">
    <source>
        <dbReference type="ARBA" id="ARBA00005446"/>
    </source>
</evidence>
<proteinExistence type="inferred from homology"/>
<evidence type="ECO:0000313" key="8">
    <source>
        <dbReference type="Proteomes" id="UP000005240"/>
    </source>
</evidence>
<dbReference type="SUPFAM" id="SSF52540">
    <property type="entry name" value="P-loop containing nucleoside triphosphate hydrolases"/>
    <property type="match status" value="1"/>
</dbReference>
<reference evidence="6" key="2">
    <citation type="submission" date="2016-05" db="EMBL/GenBank/DDBJ databases">
        <title>Comparative analysis highlights variable genome content of wheat rusts and divergence of the mating loci.</title>
        <authorList>
            <person name="Cuomo C.A."/>
            <person name="Bakkeren G."/>
            <person name="Szabo L."/>
            <person name="Khalil H."/>
            <person name="Joly D."/>
            <person name="Goldberg J."/>
            <person name="Young S."/>
            <person name="Zeng Q."/>
            <person name="Fellers J."/>
        </authorList>
    </citation>
    <scope>NUCLEOTIDE SEQUENCE [LARGE SCALE GENOMIC DNA]</scope>
    <source>
        <strain evidence="6">1-1 BBBD Race 1</strain>
    </source>
</reference>
<dbReference type="EC" id="5.6.2.4" evidence="5"/>
<protein>
    <recommendedName>
        <fullName evidence="5">DNA 3'-5' helicase</fullName>
        <ecNumber evidence="5">5.6.2.4</ecNumber>
    </recommendedName>
</protein>
<reference evidence="7" key="4">
    <citation type="submission" date="2025-05" db="UniProtKB">
        <authorList>
            <consortium name="EnsemblFungi"/>
        </authorList>
    </citation>
    <scope>IDENTIFICATION</scope>
    <source>
        <strain evidence="7">isolate 1-1 / race 1 (BBBD)</strain>
    </source>
</reference>
<reference evidence="7 8" key="3">
    <citation type="journal article" date="2017" name="G3 (Bethesda)">
        <title>Comparative analysis highlights variable genome content of wheat rusts and divergence of the mating loci.</title>
        <authorList>
            <person name="Cuomo C.A."/>
            <person name="Bakkeren G."/>
            <person name="Khalil H.B."/>
            <person name="Panwar V."/>
            <person name="Joly D."/>
            <person name="Linning R."/>
            <person name="Sakthikumar S."/>
            <person name="Song X."/>
            <person name="Adiconis X."/>
            <person name="Fan L."/>
            <person name="Goldberg J.M."/>
            <person name="Levin J.Z."/>
            <person name="Young S."/>
            <person name="Zeng Q."/>
            <person name="Anikster Y."/>
            <person name="Bruce M."/>
            <person name="Wang M."/>
            <person name="Yin C."/>
            <person name="McCallum B."/>
            <person name="Szabo L.J."/>
            <person name="Hulbert S."/>
            <person name="Chen X."/>
            <person name="Fellers J.P."/>
        </authorList>
    </citation>
    <scope>NUCLEOTIDE SEQUENCE</scope>
    <source>
        <strain evidence="7">isolate 1-1 / race 1 (BBBD)</strain>
        <strain evidence="8">Isolate 1-1 / race 1 (BBBD)</strain>
    </source>
</reference>
<dbReference type="GO" id="GO:0009378">
    <property type="term" value="F:four-way junction helicase activity"/>
    <property type="evidence" value="ECO:0007669"/>
    <property type="project" value="TreeGrafter"/>
</dbReference>
<evidence type="ECO:0000313" key="6">
    <source>
        <dbReference type="EMBL" id="OAV87062.1"/>
    </source>
</evidence>